<organism evidence="3 4">
    <name type="scientific">Erythrobacter longus</name>
    <dbReference type="NCBI Taxonomy" id="1044"/>
    <lineage>
        <taxon>Bacteria</taxon>
        <taxon>Pseudomonadati</taxon>
        <taxon>Pseudomonadota</taxon>
        <taxon>Alphaproteobacteria</taxon>
        <taxon>Sphingomonadales</taxon>
        <taxon>Erythrobacteraceae</taxon>
        <taxon>Erythrobacter/Porphyrobacter group</taxon>
        <taxon>Erythrobacter</taxon>
    </lineage>
</organism>
<keyword evidence="4" id="KW-1185">Reference proteome</keyword>
<dbReference type="AlphaFoldDB" id="A0A074M8R7"/>
<feature type="signal peptide" evidence="1">
    <location>
        <begin position="1"/>
        <end position="19"/>
    </location>
</feature>
<dbReference type="Proteomes" id="UP000027647">
    <property type="component" value="Unassembled WGS sequence"/>
</dbReference>
<protein>
    <recommendedName>
        <fullName evidence="2">CHAT domain-containing protein</fullName>
    </recommendedName>
</protein>
<dbReference type="InterPro" id="IPR011990">
    <property type="entry name" value="TPR-like_helical_dom_sf"/>
</dbReference>
<name>A0A074M8R7_ERYLO</name>
<comment type="caution">
    <text evidence="3">The sequence shown here is derived from an EMBL/GenBank/DDBJ whole genome shotgun (WGS) entry which is preliminary data.</text>
</comment>
<dbReference type="PANTHER" id="PTHR10098">
    <property type="entry name" value="RAPSYN-RELATED"/>
    <property type="match status" value="1"/>
</dbReference>
<dbReference type="Gene3D" id="1.25.40.10">
    <property type="entry name" value="Tetratricopeptide repeat domain"/>
    <property type="match status" value="2"/>
</dbReference>
<feature type="chain" id="PRO_5001699084" description="CHAT domain-containing protein" evidence="1">
    <location>
        <begin position="20"/>
        <end position="911"/>
    </location>
</feature>
<dbReference type="eggNOG" id="COG4995">
    <property type="taxonomic scope" value="Bacteria"/>
</dbReference>
<evidence type="ECO:0000313" key="4">
    <source>
        <dbReference type="Proteomes" id="UP000027647"/>
    </source>
</evidence>
<reference evidence="3 4" key="1">
    <citation type="submission" date="2014-04" db="EMBL/GenBank/DDBJ databases">
        <title>A comprehensive comparison of genomes of Erythrobacter spp. strains.</title>
        <authorList>
            <person name="Zheng Q."/>
        </authorList>
    </citation>
    <scope>NUCLEOTIDE SEQUENCE [LARGE SCALE GENOMIC DNA]</scope>
    <source>
        <strain evidence="3 4">DSM 6997</strain>
    </source>
</reference>
<accession>A0A074M8R7</accession>
<dbReference type="PANTHER" id="PTHR10098:SF108">
    <property type="entry name" value="TETRATRICOPEPTIDE REPEAT PROTEIN 28"/>
    <property type="match status" value="1"/>
</dbReference>
<proteinExistence type="predicted"/>
<evidence type="ECO:0000256" key="1">
    <source>
        <dbReference type="SAM" id="SignalP"/>
    </source>
</evidence>
<dbReference type="EMBL" id="JMIW01000006">
    <property type="protein sequence ID" value="KEO89140.1"/>
    <property type="molecule type" value="Genomic_DNA"/>
</dbReference>
<dbReference type="SUPFAM" id="SSF48452">
    <property type="entry name" value="TPR-like"/>
    <property type="match status" value="1"/>
</dbReference>
<evidence type="ECO:0000313" key="3">
    <source>
        <dbReference type="EMBL" id="KEO89140.1"/>
    </source>
</evidence>
<feature type="domain" description="CHAT" evidence="2">
    <location>
        <begin position="609"/>
        <end position="910"/>
    </location>
</feature>
<gene>
    <name evidence="3" type="ORF">EH31_13985</name>
</gene>
<keyword evidence="1" id="KW-0732">Signal</keyword>
<dbReference type="Pfam" id="PF12770">
    <property type="entry name" value="CHAT"/>
    <property type="match status" value="1"/>
</dbReference>
<dbReference type="InterPro" id="IPR024983">
    <property type="entry name" value="CHAT_dom"/>
</dbReference>
<sequence length="911" mass="97648">MIKAFAAATILVSGTPAAAQYFDIYGDANRSLPEAQEAYDAMGDEASKAERSKLTSDLIMGLIGKAKYKEAHELYVENESLDLHVDARMGAVGHGLVAFVTDETVKADYIAQLNQMVVSDSCSPCYARTFAAHHLARYYFLKEDDLAKSITWHKKALDLALEDLAPNDPARVNFAYQYAAYLRNQDLQAAGEAVRFTEKLAFELLPRDDHLGWLYVFLANALIALDKGRTAEAADLFGRIADIGVKEWGPDNPQLLSIYQNTAVLLSRLGRNQEAVDVAMMAENNEAYSDENELAYQQALVARLLFEAARPEEAIDYFQTALTIFGSADVTGRDLARARSDLANILSIQGRHGDALALNHLAMVEYAKLDQTTPEWRERQTLSAVFLARAGQTAAAAQAIAPVLEFNEAGLLDVYAQDQDRRAIASDGTEIFRDSMLISLLNGDHERAWRSAQLSVISDLALSAATFSYPGDAEGFAKALDDVRLARNAEQAARASFAEGDGGSAELALAVTAREAAEATLRQGYPDFAEYLRPQPLAIAQAQALLSENEAYLLPMIYSDRVVTIAITLDGFAWGQSMTSLFEARSLISSVRTSLDASLGGEDKFDVDAAHTLYRYIFPSQITALVATKAKLIFPAGGPLAVIPPSVLVTEPTGQSRPRYLIEDKAIAITPGLGQRQLARTLAPKRFAGIGAPSLAAPPSDRAALRGQVVDAETISALPSLPGASEELAALKAAFADEGTLVLSGAAATEKAVRAAPLKQFQVLAFATHGLVSGQIAGLSEPALVLTPDNANKGEDNDGLLTASEIGRLKLAADWVVLSACNTAAGEGQASPTYSGLARAFQLAGARSLLLSHWPVRDDVAARLSVATVKNSSRGVERSEALRQAQLAVMGDRSLDGAASPALWAPFVIIE</sequence>
<evidence type="ECO:0000259" key="2">
    <source>
        <dbReference type="Pfam" id="PF12770"/>
    </source>
</evidence>
<dbReference type="STRING" id="1044.EH31_13985"/>